<dbReference type="Proteomes" id="UP000193648">
    <property type="component" value="Unassembled WGS sequence"/>
</dbReference>
<keyword evidence="4" id="KW-1185">Reference proteome</keyword>
<sequence length="941" mass="105785">MNSKRQTFQWGLESFEIPVILGDDETEGKPFVLWDDIKQKAPPTAHLQREKQTLDFMTDAEGKSLLPLRIEHQPGSTIEIIFDRSSLPDPLLDTHTPATPYYISDESHMSDIETRSHSNMSTSSYSSEPTTESQVSTFASEYHPRAIQSNPMPQANMRAKNSIEQRQLLKAEMLKRRELQQQTDEMRQSIFQMQQRALDRLAHIRSQVQTILSQNGTWRSSRIPRLFIVLPNNSSTIGSSSSSSVGGTTLVGSQQRFEDLTHSETFRLYFLCECGNHTTPHKGSKIPHHIHLVRHEGYDIENPAEFFRHYGAHILSLLHMMKYGISVAGFTALPLSPQASIEPTSRTQQPSRKLEPLVNHAIEVLENLSANGYFSIISNGPTKQQQKDGLDDSQVVDLKELGAYLKGKEAHGRVGNLHRIITREGHVKWVCRDHYHDRYTASAIKEIREILDVHSGEFDDHLGRIDVTLASPGAALHFYKAIERGKFIQEVKVRMTWDVSMSDLKSLRDVISKSRVVCLELACSASNAASDILNRNKRSDPLWQTIESPRLQSFTLTEYVGFFSRVSVPAATTHLRVLRISERVDWKKDGSRVVDFLRLCPRLNELHLGCTNVDDAYAAIRRTTTGFCPLEHLALDNGATSGMLAKFRDGEPTFMDLLASDISSPLLLGAKGLQILHLRPLTVTEMDPSLVEGLVRRNPILNKLMIFCPVSDFLRSLTIIQETATTSKRCELNTLTLYCNRNLLHATNIQNKISVKLELMSPGVPSDILNSLLRVYGSRLTKFRVEGDASKSLSLLSLTMRHTKSILSRLDIACPLLTPLILRDLKSIIECCRSSLSHLSIVVYSAWEGSKADTELANFIVEFGPCWTEIMVSSPTVDAWKMAFSRRGFFVPDDVFKILSPSSSRLPKTEERHGAVPQSQSKKLDSLHKSFLKTIGGGNHS</sequence>
<dbReference type="OrthoDB" id="2334741at2759"/>
<name>A0A1Y2G869_9FUNG</name>
<reference evidence="3 4" key="1">
    <citation type="submission" date="2016-07" db="EMBL/GenBank/DDBJ databases">
        <title>Pervasive Adenine N6-methylation of Active Genes in Fungi.</title>
        <authorList>
            <consortium name="DOE Joint Genome Institute"/>
            <person name="Mondo S.J."/>
            <person name="Dannebaum R.O."/>
            <person name="Kuo R.C."/>
            <person name="Labutti K."/>
            <person name="Haridas S."/>
            <person name="Kuo A."/>
            <person name="Salamov A."/>
            <person name="Ahrendt S.R."/>
            <person name="Lipzen A."/>
            <person name="Sullivan W."/>
            <person name="Andreopoulos W.B."/>
            <person name="Clum A."/>
            <person name="Lindquist E."/>
            <person name="Daum C."/>
            <person name="Ramamoorthy G.K."/>
            <person name="Gryganskyi A."/>
            <person name="Culley D."/>
            <person name="Magnuson J.K."/>
            <person name="James T.Y."/>
            <person name="O'Malley M.A."/>
            <person name="Stajich J.E."/>
            <person name="Spatafora J.W."/>
            <person name="Visel A."/>
            <person name="Grigoriev I.V."/>
        </authorList>
    </citation>
    <scope>NUCLEOTIDE SEQUENCE [LARGE SCALE GENOMIC DNA]</scope>
    <source>
        <strain evidence="3 4">NRRL 3116</strain>
    </source>
</reference>
<evidence type="ECO:0000256" key="2">
    <source>
        <dbReference type="SAM" id="MobiDB-lite"/>
    </source>
</evidence>
<dbReference type="GeneID" id="33570039"/>
<dbReference type="EMBL" id="MCFF01000061">
    <property type="protein sequence ID" value="ORZ02073.1"/>
    <property type="molecule type" value="Genomic_DNA"/>
</dbReference>
<dbReference type="InParanoid" id="A0A1Y2G869"/>
<keyword evidence="1" id="KW-0175">Coiled coil</keyword>
<protein>
    <submittedName>
        <fullName evidence="3">Uncharacterized protein</fullName>
    </submittedName>
</protein>
<comment type="caution">
    <text evidence="3">The sequence shown here is derived from an EMBL/GenBank/DDBJ whole genome shotgun (WGS) entry which is preliminary data.</text>
</comment>
<feature type="region of interest" description="Disordered" evidence="2">
    <location>
        <begin position="905"/>
        <end position="926"/>
    </location>
</feature>
<dbReference type="RefSeq" id="XP_021876301.1">
    <property type="nucleotide sequence ID" value="XM_022028196.1"/>
</dbReference>
<evidence type="ECO:0000313" key="4">
    <source>
        <dbReference type="Proteomes" id="UP000193648"/>
    </source>
</evidence>
<evidence type="ECO:0000313" key="3">
    <source>
        <dbReference type="EMBL" id="ORZ02073.1"/>
    </source>
</evidence>
<gene>
    <name evidence="3" type="ORF">BCR41DRAFT_390189</name>
</gene>
<dbReference type="AlphaFoldDB" id="A0A1Y2G869"/>
<proteinExistence type="predicted"/>
<organism evidence="3 4">
    <name type="scientific">Lobosporangium transversale</name>
    <dbReference type="NCBI Taxonomy" id="64571"/>
    <lineage>
        <taxon>Eukaryota</taxon>
        <taxon>Fungi</taxon>
        <taxon>Fungi incertae sedis</taxon>
        <taxon>Mucoromycota</taxon>
        <taxon>Mortierellomycotina</taxon>
        <taxon>Mortierellomycetes</taxon>
        <taxon>Mortierellales</taxon>
        <taxon>Mortierellaceae</taxon>
        <taxon>Lobosporangium</taxon>
    </lineage>
</organism>
<evidence type="ECO:0000256" key="1">
    <source>
        <dbReference type="SAM" id="Coils"/>
    </source>
</evidence>
<feature type="coiled-coil region" evidence="1">
    <location>
        <begin position="169"/>
        <end position="196"/>
    </location>
</feature>
<accession>A0A1Y2G869</accession>